<accession>A0A927F1H8</accession>
<dbReference type="SUPFAM" id="SSF46894">
    <property type="entry name" value="C-terminal effector domain of the bipartite response regulators"/>
    <property type="match status" value="1"/>
</dbReference>
<dbReference type="InterPro" id="IPR027417">
    <property type="entry name" value="P-loop_NTPase"/>
</dbReference>
<proteinExistence type="predicted"/>
<dbReference type="GO" id="GO:0004016">
    <property type="term" value="F:adenylate cyclase activity"/>
    <property type="evidence" value="ECO:0007669"/>
    <property type="project" value="TreeGrafter"/>
</dbReference>
<feature type="domain" description="HTH luxR-type" evidence="3">
    <location>
        <begin position="894"/>
        <end position="955"/>
    </location>
</feature>
<name>A0A927F1H8_9ACTN</name>
<dbReference type="Gene3D" id="1.10.10.10">
    <property type="entry name" value="Winged helix-like DNA-binding domain superfamily/Winged helix DNA-binding domain"/>
    <property type="match status" value="1"/>
</dbReference>
<dbReference type="InterPro" id="IPR011990">
    <property type="entry name" value="TPR-like_helical_dom_sf"/>
</dbReference>
<dbReference type="GO" id="GO:0005524">
    <property type="term" value="F:ATP binding"/>
    <property type="evidence" value="ECO:0007669"/>
    <property type="project" value="UniProtKB-KW"/>
</dbReference>
<sequence>MPDAVLRRAETPVLVGRTGELHALLDALTHPPAVVLVEGEAGIGKTRLVREALGHVSVRGRTVLTGGCHPLREPFPYGPVFELLRRLEGRLPGELNPVCGALRPYLPELAEGLPPAPEPLADQRVDQHRLFRAVRALLEDVGGGVIVVEDLHWADEGTRDLVRFLVDDPPEGLSTVLSYRREELPGAGLPLGRAYRQPPGTTAVLVPLGPLDVTGVRSMTAALTGTADVPAALAEALHAHTAGIPFVLEEVVRALPEGAGTTGRLAELGVPTRLHEAMADRMALLCPAAAACVRAAATLRVPAGEEVIAAVAGVGPAEAGTALRDALGAGVLHEVGPDRYGFRHTLAQQAVYHGVPGPARRALHRGAVRVLESTEPRPLVQLAYHARESGQPALWRRYGEAAAETAQRMGDLALAVELLEGLLSDEHLAALERARLATRLSRVAVNTVSHRRAAALLRRIVQDDRLPDGLRGEIRLNLGLLLHNQGGEYEQGRVDTEVAVEELRERPPLAARGMAALALPSWSGQPYRVYERWIERAEGLLGDDADGWLRAAVRGNHLALRVSRGDPAVWPEAEELLRSAEQGDAQQRVHVARTCGNLADYAAWLGLDGPAHRFRREAERLATEYGATFVEGIAVGTGLRLDWYGGRWEGLTERARRVLEGHLGVAAVAADAQVVLGQLALARGEWEEATARLDAAGVADPDNAPAPVLASASGAAVRLLAARGGLNAACATADRALARLRRKDIWAWGAELVPMAVTAYARAGRLDEAEAVTREFAAGVAGRQAPAGDAAVHVCRGVLATAARRHGAAVAAFEEARAAYAALPRPYPAARAAEAAARAALALGVPDGRDPAEAARRLGAVAEEFTALGATRDAARCRRVLRGTGVVTPSRRGRRGYGDALSPREREVARLVALGHTNREIAEVLFLSPRTIEQHVAKVLRKLGVASRAEVPAED</sequence>
<evidence type="ECO:0000313" key="5">
    <source>
        <dbReference type="Proteomes" id="UP000632289"/>
    </source>
</evidence>
<protein>
    <submittedName>
        <fullName evidence="4">AAA family ATPase</fullName>
    </submittedName>
</protein>
<dbReference type="RefSeq" id="WP_191210763.1">
    <property type="nucleotide sequence ID" value="NZ_BAABKL010000012.1"/>
</dbReference>
<dbReference type="GO" id="GO:0006355">
    <property type="term" value="P:regulation of DNA-templated transcription"/>
    <property type="evidence" value="ECO:0007669"/>
    <property type="project" value="InterPro"/>
</dbReference>
<dbReference type="AlphaFoldDB" id="A0A927F1H8"/>
<evidence type="ECO:0000259" key="3">
    <source>
        <dbReference type="PROSITE" id="PS50043"/>
    </source>
</evidence>
<dbReference type="InterPro" id="IPR036388">
    <property type="entry name" value="WH-like_DNA-bd_sf"/>
</dbReference>
<dbReference type="InterPro" id="IPR000792">
    <property type="entry name" value="Tscrpt_reg_LuxR_C"/>
</dbReference>
<dbReference type="SUPFAM" id="SSF52540">
    <property type="entry name" value="P-loop containing nucleoside triphosphate hydrolases"/>
    <property type="match status" value="1"/>
</dbReference>
<dbReference type="Gene3D" id="1.25.40.10">
    <property type="entry name" value="Tetratricopeptide repeat domain"/>
    <property type="match status" value="1"/>
</dbReference>
<dbReference type="GO" id="GO:0005737">
    <property type="term" value="C:cytoplasm"/>
    <property type="evidence" value="ECO:0007669"/>
    <property type="project" value="TreeGrafter"/>
</dbReference>
<evidence type="ECO:0000313" key="4">
    <source>
        <dbReference type="EMBL" id="MBD3933458.1"/>
    </source>
</evidence>
<dbReference type="GO" id="GO:0003677">
    <property type="term" value="F:DNA binding"/>
    <property type="evidence" value="ECO:0007669"/>
    <property type="project" value="InterPro"/>
</dbReference>
<keyword evidence="1" id="KW-0547">Nucleotide-binding</keyword>
<comment type="caution">
    <text evidence="4">The sequence shown here is derived from an EMBL/GenBank/DDBJ whole genome shotgun (WGS) entry which is preliminary data.</text>
</comment>
<dbReference type="CDD" id="cd06170">
    <property type="entry name" value="LuxR_C_like"/>
    <property type="match status" value="1"/>
</dbReference>
<organism evidence="4 5">
    <name type="scientific">Streptomyces chumphonensis</name>
    <dbReference type="NCBI Taxonomy" id="1214925"/>
    <lineage>
        <taxon>Bacteria</taxon>
        <taxon>Bacillati</taxon>
        <taxon>Actinomycetota</taxon>
        <taxon>Actinomycetes</taxon>
        <taxon>Kitasatosporales</taxon>
        <taxon>Streptomycetaceae</taxon>
        <taxon>Streptomyces</taxon>
    </lineage>
</organism>
<reference evidence="4" key="1">
    <citation type="submission" date="2020-09" db="EMBL/GenBank/DDBJ databases">
        <title>Secondary metabolite and genome analysis of marine Streptomyces chumphonensis KK1-2T.</title>
        <authorList>
            <person name="Phongsopitanun W."/>
            <person name="Kanchanasin P."/>
            <person name="Pittayakhajonwut P."/>
            <person name="Suwanborirux K."/>
            <person name="Tanasupawat S."/>
        </authorList>
    </citation>
    <scope>NUCLEOTIDE SEQUENCE</scope>
    <source>
        <strain evidence="4">KK1-2</strain>
    </source>
</reference>
<dbReference type="Pfam" id="PF00196">
    <property type="entry name" value="GerE"/>
    <property type="match status" value="1"/>
</dbReference>
<dbReference type="Pfam" id="PF13191">
    <property type="entry name" value="AAA_16"/>
    <property type="match status" value="1"/>
</dbReference>
<dbReference type="InterPro" id="IPR041664">
    <property type="entry name" value="AAA_16"/>
</dbReference>
<dbReference type="Proteomes" id="UP000632289">
    <property type="component" value="Unassembled WGS sequence"/>
</dbReference>
<evidence type="ECO:0000256" key="1">
    <source>
        <dbReference type="ARBA" id="ARBA00022741"/>
    </source>
</evidence>
<evidence type="ECO:0000256" key="2">
    <source>
        <dbReference type="ARBA" id="ARBA00022840"/>
    </source>
</evidence>
<dbReference type="PROSITE" id="PS50043">
    <property type="entry name" value="HTH_LUXR_2"/>
    <property type="match status" value="1"/>
</dbReference>
<dbReference type="PANTHER" id="PTHR16305:SF35">
    <property type="entry name" value="TRANSCRIPTIONAL ACTIVATOR DOMAIN"/>
    <property type="match status" value="1"/>
</dbReference>
<dbReference type="PANTHER" id="PTHR16305">
    <property type="entry name" value="TESTICULAR SOLUBLE ADENYLYL CYCLASE"/>
    <property type="match status" value="1"/>
</dbReference>
<dbReference type="InterPro" id="IPR016032">
    <property type="entry name" value="Sig_transdc_resp-reg_C-effctor"/>
</dbReference>
<keyword evidence="2" id="KW-0067">ATP-binding</keyword>
<dbReference type="SMART" id="SM00421">
    <property type="entry name" value="HTH_LUXR"/>
    <property type="match status" value="1"/>
</dbReference>
<dbReference type="EMBL" id="JACXYU010000010">
    <property type="protein sequence ID" value="MBD3933458.1"/>
    <property type="molecule type" value="Genomic_DNA"/>
</dbReference>
<dbReference type="PRINTS" id="PR00038">
    <property type="entry name" value="HTHLUXR"/>
</dbReference>
<keyword evidence="5" id="KW-1185">Reference proteome</keyword>
<gene>
    <name evidence="4" type="ORF">IF129_18100</name>
</gene>